<protein>
    <submittedName>
        <fullName evidence="2">Uncharacterized protein</fullName>
    </submittedName>
</protein>
<organism evidence="2 3">
    <name type="scientific">Candidatus Nitrobium versatile</name>
    <dbReference type="NCBI Taxonomy" id="2884831"/>
    <lineage>
        <taxon>Bacteria</taxon>
        <taxon>Pseudomonadati</taxon>
        <taxon>Nitrospirota</taxon>
        <taxon>Nitrospiria</taxon>
        <taxon>Nitrospirales</taxon>
        <taxon>Nitrospiraceae</taxon>
        <taxon>Candidatus Nitrobium</taxon>
    </lineage>
</organism>
<proteinExistence type="predicted"/>
<gene>
    <name evidence="2" type="ORF">K8I29_10245</name>
</gene>
<feature type="compositionally biased region" description="Basic and acidic residues" evidence="1">
    <location>
        <begin position="1"/>
        <end position="15"/>
    </location>
</feature>
<name>A0A953M1F4_9BACT</name>
<comment type="caution">
    <text evidence="2">The sequence shown here is derived from an EMBL/GenBank/DDBJ whole genome shotgun (WGS) entry which is preliminary data.</text>
</comment>
<evidence type="ECO:0000256" key="1">
    <source>
        <dbReference type="SAM" id="MobiDB-lite"/>
    </source>
</evidence>
<feature type="compositionally biased region" description="Basic and acidic residues" evidence="1">
    <location>
        <begin position="22"/>
        <end position="32"/>
    </location>
</feature>
<dbReference type="EMBL" id="JAIOIV010000079">
    <property type="protein sequence ID" value="MBZ0156570.1"/>
    <property type="molecule type" value="Genomic_DNA"/>
</dbReference>
<reference evidence="2" key="2">
    <citation type="submission" date="2021-08" db="EMBL/GenBank/DDBJ databases">
        <authorList>
            <person name="Dalcin Martins P."/>
        </authorList>
    </citation>
    <scope>NUCLEOTIDE SEQUENCE</scope>
    <source>
        <strain evidence="2">MAG_39</strain>
    </source>
</reference>
<evidence type="ECO:0000313" key="2">
    <source>
        <dbReference type="EMBL" id="MBZ0156570.1"/>
    </source>
</evidence>
<dbReference type="Proteomes" id="UP000705867">
    <property type="component" value="Unassembled WGS sequence"/>
</dbReference>
<feature type="region of interest" description="Disordered" evidence="1">
    <location>
        <begin position="1"/>
        <end position="45"/>
    </location>
</feature>
<reference evidence="2" key="1">
    <citation type="journal article" date="2021" name="bioRxiv">
        <title>Unraveling nitrogen, sulfur and carbon metabolic pathways and microbial community transcriptional responses to substrate deprivation and toxicity stresses in a bioreactor mimicking anoxic brackish coastal sediment conditions.</title>
        <authorList>
            <person name="Martins P.D."/>
            <person name="Echeveste M.J."/>
            <person name="Arshad A."/>
            <person name="Kurth J."/>
            <person name="Ouboter H."/>
            <person name="Jetten M.S.M."/>
            <person name="Welte C.U."/>
        </authorList>
    </citation>
    <scope>NUCLEOTIDE SEQUENCE</scope>
    <source>
        <strain evidence="2">MAG_39</strain>
    </source>
</reference>
<evidence type="ECO:0000313" key="3">
    <source>
        <dbReference type="Proteomes" id="UP000705867"/>
    </source>
</evidence>
<accession>A0A953M1F4</accession>
<dbReference type="AlphaFoldDB" id="A0A953M1F4"/>
<sequence length="45" mass="5092">MKEPEKKTLTEKEKGNASAQDHCIESGDKTPSQDDEFFSHVYSSM</sequence>